<dbReference type="AlphaFoldDB" id="A0A162YGH2"/>
<protein>
    <submittedName>
        <fullName evidence="1">Uncharacterized protein</fullName>
    </submittedName>
</protein>
<name>A0A162YGH2_PHYB8</name>
<proteinExistence type="predicted"/>
<dbReference type="GeneID" id="29001728"/>
<keyword evidence="2" id="KW-1185">Reference proteome</keyword>
<dbReference type="RefSeq" id="XP_018298545.1">
    <property type="nucleotide sequence ID" value="XM_018440822.1"/>
</dbReference>
<dbReference type="Proteomes" id="UP000077315">
    <property type="component" value="Unassembled WGS sequence"/>
</dbReference>
<evidence type="ECO:0000313" key="2">
    <source>
        <dbReference type="Proteomes" id="UP000077315"/>
    </source>
</evidence>
<gene>
    <name evidence="1" type="ORF">PHYBLDRAFT_61556</name>
</gene>
<dbReference type="VEuPathDB" id="FungiDB:PHYBLDRAFT_61556"/>
<evidence type="ECO:0000313" key="1">
    <source>
        <dbReference type="EMBL" id="OAD80505.1"/>
    </source>
</evidence>
<dbReference type="EMBL" id="KV440971">
    <property type="protein sequence ID" value="OAD80505.1"/>
    <property type="molecule type" value="Genomic_DNA"/>
</dbReference>
<sequence>MDMFLTGQRLPNFSQKDRRITIEIRVSRNCVTAILHNVFTHLMSDFVFELNVHLYCPSIALASTMVNKGEATLVGDLGKMFGGLKGCFKFKDKCPYSIPQLGLNIIIFLQNIPLDLHFFPVTMVG</sequence>
<dbReference type="InParanoid" id="A0A162YGH2"/>
<reference evidence="2" key="1">
    <citation type="submission" date="2015-06" db="EMBL/GenBank/DDBJ databases">
        <title>Expansion of signal transduction pathways in fungi by whole-genome duplication.</title>
        <authorList>
            <consortium name="DOE Joint Genome Institute"/>
            <person name="Corrochano L.M."/>
            <person name="Kuo A."/>
            <person name="Marcet-Houben M."/>
            <person name="Polaino S."/>
            <person name="Salamov A."/>
            <person name="Villalobos J.M."/>
            <person name="Alvarez M.I."/>
            <person name="Avalos J."/>
            <person name="Benito E.P."/>
            <person name="Benoit I."/>
            <person name="Burger G."/>
            <person name="Camino L.P."/>
            <person name="Canovas D."/>
            <person name="Cerda-Olmedo E."/>
            <person name="Cheng J.-F."/>
            <person name="Dominguez A."/>
            <person name="Elias M."/>
            <person name="Eslava A.P."/>
            <person name="Glaser F."/>
            <person name="Grimwood J."/>
            <person name="Gutierrez G."/>
            <person name="Heitman J."/>
            <person name="Henrissat B."/>
            <person name="Iturriaga E.A."/>
            <person name="Lang B.F."/>
            <person name="Lavin J.L."/>
            <person name="Lee S."/>
            <person name="Li W."/>
            <person name="Lindquist E."/>
            <person name="Lopez-Garcia S."/>
            <person name="Luque E.M."/>
            <person name="Marcos A.T."/>
            <person name="Martin J."/>
            <person name="McCluskey K."/>
            <person name="Medina H.R."/>
            <person name="Miralles-Duran A."/>
            <person name="Miyazaki A."/>
            <person name="Munoz-Torres E."/>
            <person name="Oguiza J.A."/>
            <person name="Ohm R."/>
            <person name="Olmedo M."/>
            <person name="Orejas M."/>
            <person name="Ortiz-Castellanos L."/>
            <person name="Pisabarro A.G."/>
            <person name="Rodriguez-Romero J."/>
            <person name="Ruiz-Herrera J."/>
            <person name="Ruiz-Vazquez R."/>
            <person name="Sanz C."/>
            <person name="Schackwitz W."/>
            <person name="Schmutz J."/>
            <person name="Shahriari M."/>
            <person name="Shelest E."/>
            <person name="Silva-Franco F."/>
            <person name="Soanes D."/>
            <person name="Syed K."/>
            <person name="Tagua V.G."/>
            <person name="Talbot N.J."/>
            <person name="Thon M."/>
            <person name="De vries R.P."/>
            <person name="Wiebenga A."/>
            <person name="Yadav J.S."/>
            <person name="Braun E.L."/>
            <person name="Baker S."/>
            <person name="Garre V."/>
            <person name="Horwitz B."/>
            <person name="Torres-Martinez S."/>
            <person name="Idnurm A."/>
            <person name="Herrera-Estrella A."/>
            <person name="Gabaldon T."/>
            <person name="Grigoriev I.V."/>
        </authorList>
    </citation>
    <scope>NUCLEOTIDE SEQUENCE [LARGE SCALE GENOMIC DNA]</scope>
    <source>
        <strain evidence="2">NRRL 1555(-)</strain>
    </source>
</reference>
<organism evidence="1 2">
    <name type="scientific">Phycomyces blakesleeanus (strain ATCC 8743b / DSM 1359 / FGSC 10004 / NBRC 33097 / NRRL 1555)</name>
    <dbReference type="NCBI Taxonomy" id="763407"/>
    <lineage>
        <taxon>Eukaryota</taxon>
        <taxon>Fungi</taxon>
        <taxon>Fungi incertae sedis</taxon>
        <taxon>Mucoromycota</taxon>
        <taxon>Mucoromycotina</taxon>
        <taxon>Mucoromycetes</taxon>
        <taxon>Mucorales</taxon>
        <taxon>Phycomycetaceae</taxon>
        <taxon>Phycomyces</taxon>
    </lineage>
</organism>
<accession>A0A162YGH2</accession>